<proteinExistence type="predicted"/>
<evidence type="ECO:0000313" key="1">
    <source>
        <dbReference type="EMBL" id="VDN52892.1"/>
    </source>
</evidence>
<dbReference type="OrthoDB" id="521512at2759"/>
<protein>
    <submittedName>
        <fullName evidence="4">NADH dehydrogenase [ubiquinone] 1 beta subcomplex subunit 3</fullName>
    </submittedName>
</protein>
<accession>A0A0N4UMP2</accession>
<organism evidence="2 4">
    <name type="scientific">Dracunculus medinensis</name>
    <name type="common">Guinea worm</name>
    <dbReference type="NCBI Taxonomy" id="318479"/>
    <lineage>
        <taxon>Eukaryota</taxon>
        <taxon>Metazoa</taxon>
        <taxon>Ecdysozoa</taxon>
        <taxon>Nematoda</taxon>
        <taxon>Chromadorea</taxon>
        <taxon>Rhabditida</taxon>
        <taxon>Spirurina</taxon>
        <taxon>Dracunculoidea</taxon>
        <taxon>Dracunculidae</taxon>
        <taxon>Dracunculus</taxon>
    </lineage>
</organism>
<dbReference type="Proteomes" id="UP000274756">
    <property type="component" value="Unassembled WGS sequence"/>
</dbReference>
<dbReference type="STRING" id="318479.A0A0N4UMP2"/>
<name>A0A0N4UMP2_DRAME</name>
<evidence type="ECO:0000313" key="2">
    <source>
        <dbReference type="Proteomes" id="UP000038040"/>
    </source>
</evidence>
<dbReference type="WBParaSite" id="DME_0000912801-mRNA-1">
    <property type="protein sequence ID" value="DME_0000912801-mRNA-1"/>
    <property type="gene ID" value="DME_0000912801"/>
</dbReference>
<evidence type="ECO:0000313" key="4">
    <source>
        <dbReference type="WBParaSite" id="DME_0000912801-mRNA-1"/>
    </source>
</evidence>
<sequence length="121" mass="14161">MSYSVCISFNSVIFSRTASMGHGEVPFKIPHYTIYSNYRQFPQLLEHEERLKRIGLKDPWIRNYVHLFDKNHPHIIGFFPHLRSIVMAGWKFGAISATVLIAIEEGYSYMKYGKTSWDAHH</sequence>
<reference evidence="1 3" key="2">
    <citation type="submission" date="2018-11" db="EMBL/GenBank/DDBJ databases">
        <authorList>
            <consortium name="Pathogen Informatics"/>
        </authorList>
    </citation>
    <scope>NUCLEOTIDE SEQUENCE [LARGE SCALE GENOMIC DNA]</scope>
</reference>
<reference evidence="4" key="1">
    <citation type="submission" date="2017-02" db="UniProtKB">
        <authorList>
            <consortium name="WormBaseParasite"/>
        </authorList>
    </citation>
    <scope>IDENTIFICATION</scope>
</reference>
<evidence type="ECO:0000313" key="3">
    <source>
        <dbReference type="Proteomes" id="UP000274756"/>
    </source>
</evidence>
<keyword evidence="3" id="KW-1185">Reference proteome</keyword>
<dbReference type="EMBL" id="UYYG01000086">
    <property type="protein sequence ID" value="VDN52892.1"/>
    <property type="molecule type" value="Genomic_DNA"/>
</dbReference>
<dbReference type="AlphaFoldDB" id="A0A0N4UMP2"/>
<dbReference type="Proteomes" id="UP000038040">
    <property type="component" value="Unplaced"/>
</dbReference>
<gene>
    <name evidence="1" type="ORF">DME_LOCUS2865</name>
</gene>